<dbReference type="Proteomes" id="UP001431783">
    <property type="component" value="Unassembled WGS sequence"/>
</dbReference>
<feature type="region of interest" description="Disordered" evidence="1">
    <location>
        <begin position="117"/>
        <end position="180"/>
    </location>
</feature>
<organism evidence="2 3">
    <name type="scientific">Henosepilachna vigintioctopunctata</name>
    <dbReference type="NCBI Taxonomy" id="420089"/>
    <lineage>
        <taxon>Eukaryota</taxon>
        <taxon>Metazoa</taxon>
        <taxon>Ecdysozoa</taxon>
        <taxon>Arthropoda</taxon>
        <taxon>Hexapoda</taxon>
        <taxon>Insecta</taxon>
        <taxon>Pterygota</taxon>
        <taxon>Neoptera</taxon>
        <taxon>Endopterygota</taxon>
        <taxon>Coleoptera</taxon>
        <taxon>Polyphaga</taxon>
        <taxon>Cucujiformia</taxon>
        <taxon>Coccinelloidea</taxon>
        <taxon>Coccinellidae</taxon>
        <taxon>Epilachninae</taxon>
        <taxon>Epilachnini</taxon>
        <taxon>Henosepilachna</taxon>
    </lineage>
</organism>
<keyword evidence="3" id="KW-1185">Reference proteome</keyword>
<feature type="compositionally biased region" description="Polar residues" evidence="1">
    <location>
        <begin position="117"/>
        <end position="131"/>
    </location>
</feature>
<comment type="caution">
    <text evidence="2">The sequence shown here is derived from an EMBL/GenBank/DDBJ whole genome shotgun (WGS) entry which is preliminary data.</text>
</comment>
<protein>
    <submittedName>
        <fullName evidence="2">Uncharacterized protein</fullName>
    </submittedName>
</protein>
<accession>A0AAW1VDV2</accession>
<feature type="compositionally biased region" description="Basic and acidic residues" evidence="1">
    <location>
        <begin position="62"/>
        <end position="73"/>
    </location>
</feature>
<sequence>MTTFIDKPVSLLERKKRQWAQERDELEHLWAPWGNKQYNNSTSNIGRQQFNTKITTSNQSYHRRESTSQESNRKNSLPPLNKNLYNSNEKFEKGSETSGYASDNANQVQEYLLPQPIWNNQTQNQSGYESSSSRDDRPKWKDKVVNSEQFWENPKSGDDCNGNEPQIGSKGDWSKVDILK</sequence>
<evidence type="ECO:0000313" key="2">
    <source>
        <dbReference type="EMBL" id="KAK9891990.1"/>
    </source>
</evidence>
<dbReference type="EMBL" id="JARQZJ010000131">
    <property type="protein sequence ID" value="KAK9891990.1"/>
    <property type="molecule type" value="Genomic_DNA"/>
</dbReference>
<evidence type="ECO:0000256" key="1">
    <source>
        <dbReference type="SAM" id="MobiDB-lite"/>
    </source>
</evidence>
<name>A0AAW1VDV2_9CUCU</name>
<feature type="compositionally biased region" description="Basic and acidic residues" evidence="1">
    <location>
        <begin position="132"/>
        <end position="145"/>
    </location>
</feature>
<reference evidence="2 3" key="1">
    <citation type="submission" date="2023-03" db="EMBL/GenBank/DDBJ databases">
        <title>Genome insight into feeding habits of ladybird beetles.</title>
        <authorList>
            <person name="Li H.-S."/>
            <person name="Huang Y.-H."/>
            <person name="Pang H."/>
        </authorList>
    </citation>
    <scope>NUCLEOTIDE SEQUENCE [LARGE SCALE GENOMIC DNA]</scope>
    <source>
        <strain evidence="2">SYSU_2023b</strain>
        <tissue evidence="2">Whole body</tissue>
    </source>
</reference>
<feature type="region of interest" description="Disordered" evidence="1">
    <location>
        <begin position="56"/>
        <end position="103"/>
    </location>
</feature>
<gene>
    <name evidence="2" type="ORF">WA026_017471</name>
</gene>
<proteinExistence type="predicted"/>
<evidence type="ECO:0000313" key="3">
    <source>
        <dbReference type="Proteomes" id="UP001431783"/>
    </source>
</evidence>
<dbReference type="AlphaFoldDB" id="A0AAW1VDV2"/>